<comment type="caution">
    <text evidence="6">The sequence shown here is derived from an EMBL/GenBank/DDBJ whole genome shotgun (WGS) entry which is preliminary data.</text>
</comment>
<name>E8MB84_PHOS4</name>
<dbReference type="PROSITE" id="PS50240">
    <property type="entry name" value="TRYPSIN_DOM"/>
    <property type="match status" value="1"/>
</dbReference>
<evidence type="ECO:0000256" key="4">
    <source>
        <dbReference type="SAM" id="SignalP"/>
    </source>
</evidence>
<gene>
    <name evidence="6" type="ORF">VISI1226_03465</name>
</gene>
<dbReference type="GeneID" id="95570813"/>
<evidence type="ECO:0000313" key="7">
    <source>
        <dbReference type="Proteomes" id="UP000006228"/>
    </source>
</evidence>
<dbReference type="PROSITE" id="PS00134">
    <property type="entry name" value="TRYPSIN_HIS"/>
    <property type="match status" value="1"/>
</dbReference>
<keyword evidence="3" id="KW-0378">Hydrolase</keyword>
<feature type="signal peptide" evidence="4">
    <location>
        <begin position="1"/>
        <end position="18"/>
    </location>
</feature>
<dbReference type="InterPro" id="IPR050430">
    <property type="entry name" value="Peptidase_S1"/>
</dbReference>
<dbReference type="OrthoDB" id="9813836at2"/>
<keyword evidence="3" id="KW-0645">Protease</keyword>
<dbReference type="Gene3D" id="2.40.10.10">
    <property type="entry name" value="Trypsin-like serine proteases"/>
    <property type="match status" value="1"/>
</dbReference>
<dbReference type="PRINTS" id="PR00722">
    <property type="entry name" value="CHYMOTRYPSIN"/>
</dbReference>
<dbReference type="SUPFAM" id="SSF50494">
    <property type="entry name" value="Trypsin-like serine proteases"/>
    <property type="match status" value="1"/>
</dbReference>
<dbReference type="InterPro" id="IPR033116">
    <property type="entry name" value="TRYPSIN_SER"/>
</dbReference>
<dbReference type="Proteomes" id="UP000006228">
    <property type="component" value="Unassembled WGS sequence"/>
</dbReference>
<dbReference type="Pfam" id="PF00089">
    <property type="entry name" value="Trypsin"/>
    <property type="match status" value="1"/>
</dbReference>
<dbReference type="InterPro" id="IPR001254">
    <property type="entry name" value="Trypsin_dom"/>
</dbReference>
<dbReference type="RefSeq" id="WP_008079975.1">
    <property type="nucleotide sequence ID" value="NZ_AEVT01000099.1"/>
</dbReference>
<keyword evidence="4" id="KW-0732">Signal</keyword>
<feature type="chain" id="PRO_5003228115" description="Peptidase S1 domain-containing protein" evidence="4">
    <location>
        <begin position="19"/>
        <end position="333"/>
    </location>
</feature>
<dbReference type="GO" id="GO:0006508">
    <property type="term" value="P:proteolysis"/>
    <property type="evidence" value="ECO:0007669"/>
    <property type="project" value="UniProtKB-KW"/>
</dbReference>
<dbReference type="PANTHER" id="PTHR24276:SF98">
    <property type="entry name" value="FI18310P1-RELATED"/>
    <property type="match status" value="1"/>
</dbReference>
<sequence length="333" mass="36204">MKRLAVFLPLLASSGVYAFEATPYIVNGTQANIANYPSFSSLYFDDGRFYGNFCGSTIINSEYILTAAHCIYGDYNRMLHTWAVPHVTNESGYLNGDYESVRAVEFYYPDGYVHSSAQKWPNDIAIIKLARPLSGAPNYISKLNFDNAKSTLQRTGGYKAIGHGLIEGNVDSDGILLETDLTFTFDSRCGTSEGQLCFDGALDGNYKNSTCKGDSGGPVYADFGTNDGYVQIGITSFGPESCGDRTEPATSAFTNIHYYQNWINRVINGGEIPKYHIVTEGDTRQLVENVSANVKATNEHTDAASSSGGSGGSLGWLSLLTLGFFGLRKKRAN</sequence>
<accession>E8MB84</accession>
<reference evidence="6 7" key="1">
    <citation type="journal article" date="2012" name="Int. J. Syst. Evol. Microbiol.">
        <title>Vibrio caribbeanicus sp. nov., isolated from the marine sponge Scleritoderma cyanea.</title>
        <authorList>
            <person name="Hoffmann M."/>
            <person name="Monday S.R."/>
            <person name="Allard M.W."/>
            <person name="Strain E.A."/>
            <person name="Whittaker P."/>
            <person name="Naum M."/>
            <person name="McCarthy P.J."/>
            <person name="Lopez J.V."/>
            <person name="Fischer M."/>
            <person name="Brown E.W."/>
        </authorList>
    </citation>
    <scope>NUCLEOTIDE SEQUENCE [LARGE SCALE GENOMIC DNA]</scope>
    <source>
        <strain evidence="7">DSMZ 21326</strain>
    </source>
</reference>
<comment type="similarity">
    <text evidence="1">Belongs to the peptidase S1 family.</text>
</comment>
<evidence type="ECO:0000313" key="6">
    <source>
        <dbReference type="EMBL" id="EGA68667.1"/>
    </source>
</evidence>
<dbReference type="PROSITE" id="PS00135">
    <property type="entry name" value="TRYPSIN_SER"/>
    <property type="match status" value="1"/>
</dbReference>
<dbReference type="PANTHER" id="PTHR24276">
    <property type="entry name" value="POLYSERASE-RELATED"/>
    <property type="match status" value="1"/>
</dbReference>
<feature type="domain" description="Peptidase S1" evidence="5">
    <location>
        <begin position="25"/>
        <end position="268"/>
    </location>
</feature>
<dbReference type="MEROPS" id="S01.515"/>
<evidence type="ECO:0000256" key="2">
    <source>
        <dbReference type="ARBA" id="ARBA00023157"/>
    </source>
</evidence>
<dbReference type="GO" id="GO:0004252">
    <property type="term" value="F:serine-type endopeptidase activity"/>
    <property type="evidence" value="ECO:0007669"/>
    <property type="project" value="InterPro"/>
</dbReference>
<dbReference type="eggNOG" id="COG5640">
    <property type="taxonomic scope" value="Bacteria"/>
</dbReference>
<protein>
    <recommendedName>
        <fullName evidence="5">Peptidase S1 domain-containing protein</fullName>
    </recommendedName>
</protein>
<dbReference type="NCBIfam" id="TIGR03501">
    <property type="entry name" value="GlyGly_CTERM"/>
    <property type="match status" value="1"/>
</dbReference>
<proteinExistence type="inferred from homology"/>
<evidence type="ECO:0000256" key="1">
    <source>
        <dbReference type="ARBA" id="ARBA00007664"/>
    </source>
</evidence>
<organism evidence="6 7">
    <name type="scientific">Vibrio sinaloensis DSM 21326</name>
    <dbReference type="NCBI Taxonomy" id="945550"/>
    <lineage>
        <taxon>Bacteria</taxon>
        <taxon>Pseudomonadati</taxon>
        <taxon>Pseudomonadota</taxon>
        <taxon>Gammaproteobacteria</taxon>
        <taxon>Vibrionales</taxon>
        <taxon>Vibrionaceae</taxon>
        <taxon>Vibrio</taxon>
        <taxon>Vibrio oreintalis group</taxon>
    </lineage>
</organism>
<dbReference type="SMART" id="SM00020">
    <property type="entry name" value="Tryp_SPc"/>
    <property type="match status" value="1"/>
</dbReference>
<dbReference type="EMBL" id="AEVT01000099">
    <property type="protein sequence ID" value="EGA68667.1"/>
    <property type="molecule type" value="Genomic_DNA"/>
</dbReference>
<dbReference type="InterPro" id="IPR020008">
    <property type="entry name" value="GlyGly_CTERM"/>
</dbReference>
<keyword evidence="2" id="KW-1015">Disulfide bond</keyword>
<evidence type="ECO:0000256" key="3">
    <source>
        <dbReference type="RuleBase" id="RU363034"/>
    </source>
</evidence>
<dbReference type="InterPro" id="IPR001314">
    <property type="entry name" value="Peptidase_S1A"/>
</dbReference>
<dbReference type="AlphaFoldDB" id="E8MB84"/>
<keyword evidence="3" id="KW-0720">Serine protease</keyword>
<dbReference type="InterPro" id="IPR043504">
    <property type="entry name" value="Peptidase_S1_PA_chymotrypsin"/>
</dbReference>
<evidence type="ECO:0000259" key="5">
    <source>
        <dbReference type="PROSITE" id="PS50240"/>
    </source>
</evidence>
<dbReference type="InterPro" id="IPR018114">
    <property type="entry name" value="TRYPSIN_HIS"/>
</dbReference>
<dbReference type="InterPro" id="IPR009003">
    <property type="entry name" value="Peptidase_S1_PA"/>
</dbReference>